<dbReference type="OrthoDB" id="7005332at2"/>
<gene>
    <name evidence="2" type="ORF">SAMN05216197_10220</name>
</gene>
<dbReference type="Proteomes" id="UP000182332">
    <property type="component" value="Unassembled WGS sequence"/>
</dbReference>
<dbReference type="AlphaFoldDB" id="A0A1H9Z262"/>
<feature type="transmembrane region" description="Helical" evidence="1">
    <location>
        <begin position="47"/>
        <end position="71"/>
    </location>
</feature>
<sequence>MRKIWVRYIDLLEHDLSTQIFDNIKNLLVCALLFAAGTSALRADYHQFIGVLVSGATGWGLIGVSAVLMFLNVSDGIRRLGKLRYHVAIQILVSLVYLLIAARLVEVVWAFRAG</sequence>
<proteinExistence type="predicted"/>
<dbReference type="RefSeq" id="WP_074883926.1">
    <property type="nucleotide sequence ID" value="NZ_FOHW01000002.1"/>
</dbReference>
<accession>A0A1H9Z262</accession>
<keyword evidence="1" id="KW-0812">Transmembrane</keyword>
<dbReference type="EMBL" id="FOHW01000002">
    <property type="protein sequence ID" value="SES75097.1"/>
    <property type="molecule type" value="Genomic_DNA"/>
</dbReference>
<evidence type="ECO:0000313" key="2">
    <source>
        <dbReference type="EMBL" id="SES75097.1"/>
    </source>
</evidence>
<feature type="transmembrane region" description="Helical" evidence="1">
    <location>
        <begin position="83"/>
        <end position="105"/>
    </location>
</feature>
<evidence type="ECO:0000313" key="3">
    <source>
        <dbReference type="Proteomes" id="UP000182332"/>
    </source>
</evidence>
<keyword evidence="1" id="KW-0472">Membrane</keyword>
<protein>
    <submittedName>
        <fullName evidence="2">Uncharacterized protein</fullName>
    </submittedName>
</protein>
<reference evidence="2 3" key="1">
    <citation type="submission" date="2016-10" db="EMBL/GenBank/DDBJ databases">
        <authorList>
            <person name="de Groot N.N."/>
        </authorList>
    </citation>
    <scope>NUCLEOTIDE SEQUENCE [LARGE SCALE GENOMIC DNA]</scope>
    <source>
        <strain evidence="2 3">DSM 11363</strain>
    </source>
</reference>
<keyword evidence="1" id="KW-1133">Transmembrane helix</keyword>
<name>A0A1H9Z262_9PSED</name>
<evidence type="ECO:0000256" key="1">
    <source>
        <dbReference type="SAM" id="Phobius"/>
    </source>
</evidence>
<organism evidence="2 3">
    <name type="scientific">Pseudomonas graminis</name>
    <dbReference type="NCBI Taxonomy" id="158627"/>
    <lineage>
        <taxon>Bacteria</taxon>
        <taxon>Pseudomonadati</taxon>
        <taxon>Pseudomonadota</taxon>
        <taxon>Gammaproteobacteria</taxon>
        <taxon>Pseudomonadales</taxon>
        <taxon>Pseudomonadaceae</taxon>
        <taxon>Pseudomonas</taxon>
    </lineage>
</organism>